<name>A0A0M9VIL5_9FLAO</name>
<dbReference type="PATRIC" id="fig|1202724.3.peg.2692"/>
<evidence type="ECO:0000256" key="3">
    <source>
        <dbReference type="PIRSR" id="PIRSR640198-3"/>
    </source>
</evidence>
<dbReference type="InterPro" id="IPR003812">
    <property type="entry name" value="Fido"/>
</dbReference>
<evidence type="ECO:0000313" key="5">
    <source>
        <dbReference type="EMBL" id="KOS06840.1"/>
    </source>
</evidence>
<organism evidence="5 6">
    <name type="scientific">Flavobacterium akiainvivens</name>
    <dbReference type="NCBI Taxonomy" id="1202724"/>
    <lineage>
        <taxon>Bacteria</taxon>
        <taxon>Pseudomonadati</taxon>
        <taxon>Bacteroidota</taxon>
        <taxon>Flavobacteriia</taxon>
        <taxon>Flavobacteriales</taxon>
        <taxon>Flavobacteriaceae</taxon>
        <taxon>Flavobacterium</taxon>
    </lineage>
</organism>
<dbReference type="InterPro" id="IPR040198">
    <property type="entry name" value="Fido_containing"/>
</dbReference>
<dbReference type="PROSITE" id="PS51459">
    <property type="entry name" value="FIDO"/>
    <property type="match status" value="1"/>
</dbReference>
<keyword evidence="6" id="KW-1185">Reference proteome</keyword>
<dbReference type="OrthoDB" id="9814400at2"/>
<dbReference type="RefSeq" id="WP_054408462.1">
    <property type="nucleotide sequence ID" value="NZ_FOYA01000021.1"/>
</dbReference>
<dbReference type="Gene3D" id="1.10.3290.10">
    <property type="entry name" value="Fido-like domain"/>
    <property type="match status" value="1"/>
</dbReference>
<proteinExistence type="predicted"/>
<feature type="site" description="Important for autoinhibition of adenylyltransferase activity" evidence="3">
    <location>
        <position position="44"/>
    </location>
</feature>
<dbReference type="SUPFAM" id="SSF140931">
    <property type="entry name" value="Fic-like"/>
    <property type="match status" value="1"/>
</dbReference>
<feature type="active site" evidence="1">
    <location>
        <position position="192"/>
    </location>
</feature>
<keyword evidence="2" id="KW-0547">Nucleotide-binding</keyword>
<feature type="binding site" evidence="2">
    <location>
        <begin position="196"/>
        <end position="203"/>
    </location>
    <ligand>
        <name>ATP</name>
        <dbReference type="ChEBI" id="CHEBI:30616"/>
    </ligand>
</feature>
<dbReference type="PANTHER" id="PTHR13504">
    <property type="entry name" value="FIDO DOMAIN-CONTAINING PROTEIN DDB_G0283145"/>
    <property type="match status" value="1"/>
</dbReference>
<comment type="caution">
    <text evidence="5">The sequence shown here is derived from an EMBL/GenBank/DDBJ whole genome shotgun (WGS) entry which is preliminary data.</text>
</comment>
<evidence type="ECO:0000313" key="6">
    <source>
        <dbReference type="Proteomes" id="UP000037755"/>
    </source>
</evidence>
<gene>
    <name evidence="5" type="ORF">AM493_12995</name>
</gene>
<protein>
    <recommendedName>
        <fullName evidence="4">Fido domain-containing protein</fullName>
    </recommendedName>
</protein>
<reference evidence="5 6" key="1">
    <citation type="submission" date="2015-08" db="EMBL/GenBank/DDBJ databases">
        <title>Whole genome sequence of Flavobacterium akiainvivens IK-1T, from decaying Wikstroemia oahuensis, an endemic Hawaiian shrub.</title>
        <authorList>
            <person name="Wan X."/>
            <person name="Hou S."/>
            <person name="Saito J."/>
            <person name="Donachie S."/>
        </authorList>
    </citation>
    <scope>NUCLEOTIDE SEQUENCE [LARGE SCALE GENOMIC DNA]</scope>
    <source>
        <strain evidence="5 6">IK-1</strain>
    </source>
</reference>
<sequence length="455" mass="52317">MEEVLQAVALKQQLDSLRPIDKEQEGRIMQKFRLDWNYHSNNLEGNSLTYGETKALLMYGLTAHGKPLRDHFEVTGHNEAVNWVMDVVKGDYPLTQNFIRELHTLLLKERYQVDAQTPDGQPTKKWVEVGKYKTSPNHVETKTGEMFYFATPEETPAEMTALMEWYDEKAADESFNKILLAAEFHYKFIRIHPFDDGNGRTARILMNFILMKFGYPPVIIKTQDKKNYLAVLELADTGNLEAFVNYIAKNLVHSLEIMIAGANGESIEEPDDIDKEIALLEKRLKGLGERSNAGKSGEVLSKLYQNTISELYSLLYIENQKFSKFYLDVIQRFPITYFTTVEGIFGGEELEDDLTYENFQDARKAFFGKLLTFQIATYFEKFNIVGFNEFNFQSRIIFNFSGIGYSITVNGAKFIEKPYAVELTKNEIQSIIKSESKRHTAFIEQKIAEKETGGQ</sequence>
<dbReference type="STRING" id="1202724.AM493_12995"/>
<dbReference type="Proteomes" id="UP000037755">
    <property type="component" value="Unassembled WGS sequence"/>
</dbReference>
<dbReference type="GO" id="GO:0005524">
    <property type="term" value="F:ATP binding"/>
    <property type="evidence" value="ECO:0007669"/>
    <property type="project" value="UniProtKB-KW"/>
</dbReference>
<accession>A0A0M9VIL5</accession>
<keyword evidence="2" id="KW-0067">ATP-binding</keyword>
<dbReference type="Pfam" id="PF02661">
    <property type="entry name" value="Fic"/>
    <property type="match status" value="1"/>
</dbReference>
<evidence type="ECO:0000256" key="1">
    <source>
        <dbReference type="PIRSR" id="PIRSR640198-1"/>
    </source>
</evidence>
<dbReference type="InterPro" id="IPR036597">
    <property type="entry name" value="Fido-like_dom_sf"/>
</dbReference>
<dbReference type="PANTHER" id="PTHR13504:SF38">
    <property type="entry name" value="FIDO DOMAIN-CONTAINING PROTEIN"/>
    <property type="match status" value="1"/>
</dbReference>
<feature type="domain" description="Fido" evidence="4">
    <location>
        <begin position="94"/>
        <end position="249"/>
    </location>
</feature>
<evidence type="ECO:0000259" key="4">
    <source>
        <dbReference type="PROSITE" id="PS51459"/>
    </source>
</evidence>
<dbReference type="AlphaFoldDB" id="A0A0M9VIL5"/>
<evidence type="ECO:0000256" key="2">
    <source>
        <dbReference type="PIRSR" id="PIRSR640198-2"/>
    </source>
</evidence>
<dbReference type="EMBL" id="LIYD01000005">
    <property type="protein sequence ID" value="KOS06840.1"/>
    <property type="molecule type" value="Genomic_DNA"/>
</dbReference>